<accession>A0AC35U6W9</accession>
<evidence type="ECO:0000313" key="2">
    <source>
        <dbReference type="WBParaSite" id="RSKR_0000812900.1"/>
    </source>
</evidence>
<dbReference type="Proteomes" id="UP000095286">
    <property type="component" value="Unplaced"/>
</dbReference>
<name>A0AC35U6W9_9BILA</name>
<reference evidence="2" key="1">
    <citation type="submission" date="2016-11" db="UniProtKB">
        <authorList>
            <consortium name="WormBaseParasite"/>
        </authorList>
    </citation>
    <scope>IDENTIFICATION</scope>
    <source>
        <strain evidence="2">KR3021</strain>
    </source>
</reference>
<protein>
    <submittedName>
        <fullName evidence="2">G_PROTEIN_RECEP_F1_2 domain-containing protein</fullName>
    </submittedName>
</protein>
<sequence>MRKKSMLNFSFDLGTHRLRVRSTTRTLIIVVTCYLWANILDVIVASWEYIDDDSLKSSPMFYTVATDVSSLLPVLACALRLPIYSANDAIIKNEIRVTCLRVLSCFLICSKKQKNVAAKKEFSIEMNHKVTDDVRIPNPDSQSFTSVLHQSQEEIDIYKLIKTRKNIAKQQ</sequence>
<evidence type="ECO:0000313" key="1">
    <source>
        <dbReference type="Proteomes" id="UP000095286"/>
    </source>
</evidence>
<organism evidence="1 2">
    <name type="scientific">Rhabditophanes sp. KR3021</name>
    <dbReference type="NCBI Taxonomy" id="114890"/>
    <lineage>
        <taxon>Eukaryota</taxon>
        <taxon>Metazoa</taxon>
        <taxon>Ecdysozoa</taxon>
        <taxon>Nematoda</taxon>
        <taxon>Chromadorea</taxon>
        <taxon>Rhabditida</taxon>
        <taxon>Tylenchina</taxon>
        <taxon>Panagrolaimomorpha</taxon>
        <taxon>Strongyloidoidea</taxon>
        <taxon>Alloionematidae</taxon>
        <taxon>Rhabditophanes</taxon>
    </lineage>
</organism>
<dbReference type="WBParaSite" id="RSKR_0000812900.1">
    <property type="protein sequence ID" value="RSKR_0000812900.1"/>
    <property type="gene ID" value="RSKR_0000812900"/>
</dbReference>
<proteinExistence type="predicted"/>